<accession>X1B1R6</accession>
<organism evidence="2">
    <name type="scientific">marine sediment metagenome</name>
    <dbReference type="NCBI Taxonomy" id="412755"/>
    <lineage>
        <taxon>unclassified sequences</taxon>
        <taxon>metagenomes</taxon>
        <taxon>ecological metagenomes</taxon>
    </lineage>
</organism>
<gene>
    <name evidence="2" type="ORF">S01H4_23000</name>
</gene>
<keyword evidence="1" id="KW-0472">Membrane</keyword>
<protein>
    <submittedName>
        <fullName evidence="2">Uncharacterized protein</fullName>
    </submittedName>
</protein>
<evidence type="ECO:0000313" key="2">
    <source>
        <dbReference type="EMBL" id="GAG89699.1"/>
    </source>
</evidence>
<name>X1B1R6_9ZZZZ</name>
<keyword evidence="1" id="KW-1133">Transmembrane helix</keyword>
<sequence length="176" mass="19853">RKNLTAEKFMLQELIRERRSYRERTWIIPTAWLGAIALVMQALNKVLSSPILLPTAKCIVGTILIVLAAAISFVLKLVACKLRMAEAALIQDIKDFYGSKEQYQEPKPESLQEILVRLITRTSRQERIIYNTITGAKKPIIAAGIVFNIIMWIVIALLICSIFFLWSGKGVNLAPL</sequence>
<proteinExistence type="predicted"/>
<dbReference type="AlphaFoldDB" id="X1B1R6"/>
<feature type="transmembrane region" description="Helical" evidence="1">
    <location>
        <begin position="26"/>
        <end position="47"/>
    </location>
</feature>
<reference evidence="2" key="1">
    <citation type="journal article" date="2014" name="Front. Microbiol.">
        <title>High frequency of phylogenetically diverse reductive dehalogenase-homologous genes in deep subseafloor sedimentary metagenomes.</title>
        <authorList>
            <person name="Kawai M."/>
            <person name="Futagami T."/>
            <person name="Toyoda A."/>
            <person name="Takaki Y."/>
            <person name="Nishi S."/>
            <person name="Hori S."/>
            <person name="Arai W."/>
            <person name="Tsubouchi T."/>
            <person name="Morono Y."/>
            <person name="Uchiyama I."/>
            <person name="Ito T."/>
            <person name="Fujiyama A."/>
            <person name="Inagaki F."/>
            <person name="Takami H."/>
        </authorList>
    </citation>
    <scope>NUCLEOTIDE SEQUENCE</scope>
    <source>
        <strain evidence="2">Expedition CK06-06</strain>
    </source>
</reference>
<feature type="transmembrane region" description="Helical" evidence="1">
    <location>
        <begin position="140"/>
        <end position="166"/>
    </location>
</feature>
<keyword evidence="1" id="KW-0812">Transmembrane</keyword>
<evidence type="ECO:0000256" key="1">
    <source>
        <dbReference type="SAM" id="Phobius"/>
    </source>
</evidence>
<feature type="non-terminal residue" evidence="2">
    <location>
        <position position="1"/>
    </location>
</feature>
<feature type="transmembrane region" description="Helical" evidence="1">
    <location>
        <begin position="59"/>
        <end position="79"/>
    </location>
</feature>
<dbReference type="EMBL" id="BART01010615">
    <property type="protein sequence ID" value="GAG89699.1"/>
    <property type="molecule type" value="Genomic_DNA"/>
</dbReference>
<comment type="caution">
    <text evidence="2">The sequence shown here is derived from an EMBL/GenBank/DDBJ whole genome shotgun (WGS) entry which is preliminary data.</text>
</comment>